<evidence type="ECO:0000256" key="9">
    <source>
        <dbReference type="SAM" id="Phobius"/>
    </source>
</evidence>
<gene>
    <name evidence="12" type="primary">czcD</name>
    <name evidence="12" type="ORF">NSPZN2_40297</name>
</gene>
<keyword evidence="5" id="KW-0864">Zinc transport</keyword>
<feature type="transmembrane region" description="Helical" evidence="9">
    <location>
        <begin position="82"/>
        <end position="101"/>
    </location>
</feature>
<comment type="subcellular location">
    <subcellularLocation>
        <location evidence="1">Membrane</location>
        <topology evidence="1">Multi-pass membrane protein</topology>
    </subcellularLocation>
</comment>
<evidence type="ECO:0000256" key="5">
    <source>
        <dbReference type="ARBA" id="ARBA00022906"/>
    </source>
</evidence>
<dbReference type="Proteomes" id="UP000675880">
    <property type="component" value="Unassembled WGS sequence"/>
</dbReference>
<feature type="transmembrane region" description="Helical" evidence="9">
    <location>
        <begin position="157"/>
        <end position="178"/>
    </location>
</feature>
<keyword evidence="3" id="KW-0813">Transport</keyword>
<dbReference type="InterPro" id="IPR027470">
    <property type="entry name" value="Cation_efflux_CTD"/>
</dbReference>
<dbReference type="InterPro" id="IPR002524">
    <property type="entry name" value="Cation_efflux"/>
</dbReference>
<evidence type="ECO:0000256" key="6">
    <source>
        <dbReference type="ARBA" id="ARBA00022989"/>
    </source>
</evidence>
<dbReference type="SUPFAM" id="SSF160240">
    <property type="entry name" value="Cation efflux protein cytoplasmic domain-like"/>
    <property type="match status" value="1"/>
</dbReference>
<keyword evidence="6 9" id="KW-1133">Transmembrane helix</keyword>
<evidence type="ECO:0000256" key="3">
    <source>
        <dbReference type="ARBA" id="ARBA00022448"/>
    </source>
</evidence>
<name>A0ABN7LVY8_9BACT</name>
<dbReference type="Gene3D" id="1.20.1510.10">
    <property type="entry name" value="Cation efflux protein transmembrane domain"/>
    <property type="match status" value="1"/>
</dbReference>
<dbReference type="InterPro" id="IPR058533">
    <property type="entry name" value="Cation_efflux_TM"/>
</dbReference>
<protein>
    <submittedName>
        <fullName evidence="12">Metal cation efflux system protein CzcD</fullName>
    </submittedName>
</protein>
<keyword evidence="8 9" id="KW-0472">Membrane</keyword>
<dbReference type="EMBL" id="CAJNBJ010000017">
    <property type="protein sequence ID" value="CAE6771244.1"/>
    <property type="molecule type" value="Genomic_DNA"/>
</dbReference>
<keyword evidence="4 9" id="KW-0812">Transmembrane</keyword>
<proteinExistence type="inferred from homology"/>
<evidence type="ECO:0000259" key="11">
    <source>
        <dbReference type="Pfam" id="PF16916"/>
    </source>
</evidence>
<evidence type="ECO:0000313" key="13">
    <source>
        <dbReference type="Proteomes" id="UP000675880"/>
    </source>
</evidence>
<dbReference type="PANTHER" id="PTHR11562">
    <property type="entry name" value="CATION EFFLUX PROTEIN/ ZINC TRANSPORTER"/>
    <property type="match status" value="1"/>
</dbReference>
<dbReference type="SUPFAM" id="SSF161111">
    <property type="entry name" value="Cation efflux protein transmembrane domain-like"/>
    <property type="match status" value="1"/>
</dbReference>
<evidence type="ECO:0000256" key="1">
    <source>
        <dbReference type="ARBA" id="ARBA00004141"/>
    </source>
</evidence>
<evidence type="ECO:0000256" key="8">
    <source>
        <dbReference type="ARBA" id="ARBA00023136"/>
    </source>
</evidence>
<evidence type="ECO:0000259" key="10">
    <source>
        <dbReference type="Pfam" id="PF01545"/>
    </source>
</evidence>
<dbReference type="InterPro" id="IPR050681">
    <property type="entry name" value="CDF/SLC30A"/>
</dbReference>
<keyword evidence="13" id="KW-1185">Reference proteome</keyword>
<dbReference type="Pfam" id="PF01545">
    <property type="entry name" value="Cation_efflux"/>
    <property type="match status" value="1"/>
</dbReference>
<keyword evidence="5" id="KW-0862">Zinc</keyword>
<comment type="similarity">
    <text evidence="2">Belongs to the cation diffusion facilitator (CDF) transporter (TC 2.A.4) family. SLC30A subfamily.</text>
</comment>
<evidence type="ECO:0000256" key="2">
    <source>
        <dbReference type="ARBA" id="ARBA00008873"/>
    </source>
</evidence>
<dbReference type="RefSeq" id="WP_213043135.1">
    <property type="nucleotide sequence ID" value="NZ_CAJNBJ010000017.1"/>
</dbReference>
<reference evidence="12 13" key="1">
    <citation type="submission" date="2021-02" db="EMBL/GenBank/DDBJ databases">
        <authorList>
            <person name="Han P."/>
        </authorList>
    </citation>
    <scope>NUCLEOTIDE SEQUENCE [LARGE SCALE GENOMIC DNA]</scope>
    <source>
        <strain evidence="12">Candidatus Nitrospira sp. ZN2</strain>
    </source>
</reference>
<evidence type="ECO:0000313" key="12">
    <source>
        <dbReference type="EMBL" id="CAE6771244.1"/>
    </source>
</evidence>
<keyword evidence="7" id="KW-0406">Ion transport</keyword>
<comment type="caution">
    <text evidence="12">The sequence shown here is derived from an EMBL/GenBank/DDBJ whole genome shotgun (WGS) entry which is preliminary data.</text>
</comment>
<dbReference type="NCBIfam" id="TIGR01297">
    <property type="entry name" value="CDF"/>
    <property type="match status" value="1"/>
</dbReference>
<feature type="transmembrane region" description="Helical" evidence="9">
    <location>
        <begin position="113"/>
        <end position="136"/>
    </location>
</feature>
<feature type="domain" description="Cation efflux protein transmembrane" evidence="10">
    <location>
        <begin position="18"/>
        <end position="206"/>
    </location>
</feature>
<feature type="transmembrane region" description="Helical" evidence="9">
    <location>
        <begin position="18"/>
        <end position="42"/>
    </location>
</feature>
<dbReference type="PANTHER" id="PTHR11562:SF17">
    <property type="entry name" value="RE54080P-RELATED"/>
    <property type="match status" value="1"/>
</dbReference>
<evidence type="ECO:0000256" key="7">
    <source>
        <dbReference type="ARBA" id="ARBA00023065"/>
    </source>
</evidence>
<dbReference type="InterPro" id="IPR027469">
    <property type="entry name" value="Cation_efflux_TMD_sf"/>
</dbReference>
<dbReference type="InterPro" id="IPR036837">
    <property type="entry name" value="Cation_efflux_CTD_sf"/>
</dbReference>
<feature type="domain" description="Cation efflux protein cytoplasmic" evidence="11">
    <location>
        <begin position="212"/>
        <end position="282"/>
    </location>
</feature>
<feature type="transmembrane region" description="Helical" evidence="9">
    <location>
        <begin position="48"/>
        <end position="66"/>
    </location>
</feature>
<dbReference type="Pfam" id="PF16916">
    <property type="entry name" value="ZT_dimer"/>
    <property type="match status" value="1"/>
</dbReference>
<sequence length="302" mass="32560">MHSNLESRSVQQKNLRRVLLLTGVFMVVEVIAGLFTGSLALLADAGHMLTDVAALSLSAFALWMAGKPSTPENTYGYHRAEILAAVVNAVVLLLLATWILYEAYDRFGEPSQVLGLPMLLVGLVGLAVNLASLKLLDGHADESVNVRSAYLEVMSDAISSLGVMLGGAIIWTTGWVLIDPLLSVGISLFIAWRTWALLSQAVHVLMEGVPTGVDAREVGRAMAGVPGVKGVHDLHIWTITTGLDALSSHVVVSVREDQDAVLQRLQQLLAEQFGIEHVTLQIVEQGSDRIRIDSQSSRNVIE</sequence>
<organism evidence="12 13">
    <name type="scientific">Nitrospira defluvii</name>
    <dbReference type="NCBI Taxonomy" id="330214"/>
    <lineage>
        <taxon>Bacteria</taxon>
        <taxon>Pseudomonadati</taxon>
        <taxon>Nitrospirota</taxon>
        <taxon>Nitrospiria</taxon>
        <taxon>Nitrospirales</taxon>
        <taxon>Nitrospiraceae</taxon>
        <taxon>Nitrospira</taxon>
    </lineage>
</organism>
<accession>A0ABN7LVY8</accession>
<evidence type="ECO:0000256" key="4">
    <source>
        <dbReference type="ARBA" id="ARBA00022692"/>
    </source>
</evidence>